<feature type="transmembrane region" description="Helical" evidence="2">
    <location>
        <begin position="737"/>
        <end position="761"/>
    </location>
</feature>
<keyword evidence="5" id="KW-1185">Reference proteome</keyword>
<feature type="compositionally biased region" description="Basic and acidic residues" evidence="1">
    <location>
        <begin position="223"/>
        <end position="237"/>
    </location>
</feature>
<evidence type="ECO:0000259" key="3">
    <source>
        <dbReference type="Pfam" id="PF12682"/>
    </source>
</evidence>
<accession>A0ABR2J3Z2</accession>
<feature type="domain" description="Flavodoxin-like" evidence="3">
    <location>
        <begin position="248"/>
        <end position="401"/>
    </location>
</feature>
<feature type="domain" description="Flavodoxin-like" evidence="3">
    <location>
        <begin position="31"/>
        <end position="184"/>
    </location>
</feature>
<organism evidence="4 5">
    <name type="scientific">Tritrichomonas musculus</name>
    <dbReference type="NCBI Taxonomy" id="1915356"/>
    <lineage>
        <taxon>Eukaryota</taxon>
        <taxon>Metamonada</taxon>
        <taxon>Parabasalia</taxon>
        <taxon>Tritrichomonadida</taxon>
        <taxon>Tritrichomonadidae</taxon>
        <taxon>Tritrichomonas</taxon>
    </lineage>
</organism>
<protein>
    <recommendedName>
        <fullName evidence="3">Flavodoxin-like domain-containing protein</fullName>
    </recommendedName>
</protein>
<dbReference type="Pfam" id="PF12682">
    <property type="entry name" value="Flavodoxin_4"/>
    <property type="match status" value="2"/>
</dbReference>
<gene>
    <name evidence="4" type="ORF">M9Y10_007835</name>
</gene>
<keyword evidence="2" id="KW-1133">Transmembrane helix</keyword>
<dbReference type="PANTHER" id="PTHR39201">
    <property type="entry name" value="EXPORTED PROTEIN-RELATED"/>
    <property type="match status" value="1"/>
</dbReference>
<evidence type="ECO:0000313" key="5">
    <source>
        <dbReference type="Proteomes" id="UP001470230"/>
    </source>
</evidence>
<keyword evidence="2" id="KW-0472">Membrane</keyword>
<dbReference type="Gene3D" id="3.40.50.360">
    <property type="match status" value="2"/>
</dbReference>
<evidence type="ECO:0000256" key="2">
    <source>
        <dbReference type="SAM" id="Phobius"/>
    </source>
</evidence>
<dbReference type="SUPFAM" id="SSF52218">
    <property type="entry name" value="Flavoproteins"/>
    <property type="match status" value="2"/>
</dbReference>
<dbReference type="EMBL" id="JAPFFF010000013">
    <property type="protein sequence ID" value="KAK8872077.1"/>
    <property type="molecule type" value="Genomic_DNA"/>
</dbReference>
<dbReference type="PROSITE" id="PS00201">
    <property type="entry name" value="FLAVODOXIN"/>
    <property type="match status" value="1"/>
</dbReference>
<reference evidence="4 5" key="1">
    <citation type="submission" date="2024-04" db="EMBL/GenBank/DDBJ databases">
        <title>Tritrichomonas musculus Genome.</title>
        <authorList>
            <person name="Alves-Ferreira E."/>
            <person name="Grigg M."/>
            <person name="Lorenzi H."/>
            <person name="Galac M."/>
        </authorList>
    </citation>
    <scope>NUCLEOTIDE SEQUENCE [LARGE SCALE GENOMIC DNA]</scope>
    <source>
        <strain evidence="4 5">EAF2021</strain>
    </source>
</reference>
<evidence type="ECO:0000313" key="4">
    <source>
        <dbReference type="EMBL" id="KAK8872077.1"/>
    </source>
</evidence>
<feature type="region of interest" description="Disordered" evidence="1">
    <location>
        <begin position="406"/>
        <end position="435"/>
    </location>
</feature>
<dbReference type="InterPro" id="IPR029039">
    <property type="entry name" value="Flavoprotein-like_sf"/>
</dbReference>
<name>A0ABR2J3Z2_9EUKA</name>
<feature type="region of interest" description="Disordered" evidence="1">
    <location>
        <begin position="188"/>
        <end position="243"/>
    </location>
</feature>
<dbReference type="PANTHER" id="PTHR39201:SF1">
    <property type="entry name" value="FLAVODOXIN-LIKE DOMAIN-CONTAINING PROTEIN"/>
    <property type="match status" value="1"/>
</dbReference>
<dbReference type="InterPro" id="IPR008254">
    <property type="entry name" value="Flavodoxin/NO_synth"/>
</dbReference>
<keyword evidence="2" id="KW-0812">Transmembrane</keyword>
<feature type="compositionally biased region" description="Polar residues" evidence="1">
    <location>
        <begin position="406"/>
        <end position="418"/>
    </location>
</feature>
<dbReference type="Proteomes" id="UP001470230">
    <property type="component" value="Unassembled WGS sequence"/>
</dbReference>
<sequence>MLFLISYFWSFASSYLKNNEVKTSSLTKSNKNLIVYFSCTGNTKRVANNINSIIGGDLIEIIPKVPYTTEDLNYNDANSRSSLENKNQSILPEISNEISNFEEYQTIFIGYPIWHGRSPNIIFTLLKKYDFNNKNIITFSTSSSSSDSSASILRPLAPNSNWNSPFQRFPSSASEATIKNWIDSLNLDLNEPNPETSSEDEVITGTDNSDQVKDETVTIESISNDHEQDETATKTESNDEGNDQNRNKILIVYFSCTGNTKRVANNINSIIESDLIEIIPKVPYTTEDLNYNDANSRSSLENKNQTILPEISNEISNFEEYQTIFVGYPIWHGRSPNIIFTLLKKYDFNNKNIITFSTSSSSSDSSASILRPLAPNSNWNSPFQRFPSSASEAIIKNWIDSLNINFHPPQTNTPTQSRGPPPTKPPVESKDIDLSDFETSNGKVTIDVKDDKYETDVLYNIQLTQDITEVDVDMINDKLIAFILPPESREITIDSTDETPKSFDIIPQAEEVTINLGVNTRASLQNAKGKVTINNNENKAIQLNSITPQSSDFTLISKIPTKINEVDFIGQQGLNVQSSSNNNVEVGRMKIQSNSEGTINNLKVNNIVFGTSSCLNIAANVDMSESSIDLAYNDVPQAFDSKAPLSGDLTSVPNAIILNKRGSHYFEETQETFLIAESSDNKFDCNKWADTFNKGPFNTKFNNAQCKIEYNNGVQVMRLYAFQSTKNDDKKGLKPPAIAGIVIGVVIVVVVIVVVIVYFLVIRKKKSKLMSDKENSAEVDEV</sequence>
<dbReference type="InterPro" id="IPR001226">
    <property type="entry name" value="Flavodoxin_CS"/>
</dbReference>
<evidence type="ECO:0000256" key="1">
    <source>
        <dbReference type="SAM" id="MobiDB-lite"/>
    </source>
</evidence>
<proteinExistence type="predicted"/>
<comment type="caution">
    <text evidence="4">The sequence shown here is derived from an EMBL/GenBank/DDBJ whole genome shotgun (WGS) entry which is preliminary data.</text>
</comment>